<dbReference type="OrthoDB" id="8898236at2"/>
<sequence length="93" mass="10577">MRDDRLLRERHPRFVVWRQRWDHIVECRICADSDAADLPSGLWTPGWTVERHDPVLSRGSSSGAQAAVESLRHRMDDAFARGRPGFPASILGL</sequence>
<evidence type="ECO:0000313" key="2">
    <source>
        <dbReference type="Proteomes" id="UP000255265"/>
    </source>
</evidence>
<evidence type="ECO:0000313" key="1">
    <source>
        <dbReference type="EMBL" id="RDI24986.1"/>
    </source>
</evidence>
<dbReference type="Proteomes" id="UP000255265">
    <property type="component" value="Unassembled WGS sequence"/>
</dbReference>
<organism evidence="1 2">
    <name type="scientific">Pseudacidovorax intermedius</name>
    <dbReference type="NCBI Taxonomy" id="433924"/>
    <lineage>
        <taxon>Bacteria</taxon>
        <taxon>Pseudomonadati</taxon>
        <taxon>Pseudomonadota</taxon>
        <taxon>Betaproteobacteria</taxon>
        <taxon>Burkholderiales</taxon>
        <taxon>Comamonadaceae</taxon>
        <taxon>Pseudacidovorax</taxon>
    </lineage>
</organism>
<protein>
    <submittedName>
        <fullName evidence="1">Uncharacterized protein</fullName>
    </submittedName>
</protein>
<keyword evidence="2" id="KW-1185">Reference proteome</keyword>
<proteinExistence type="predicted"/>
<reference evidence="1 2" key="1">
    <citation type="submission" date="2018-07" db="EMBL/GenBank/DDBJ databases">
        <title>Genomic Encyclopedia of Type Strains, Phase IV (KMG-IV): sequencing the most valuable type-strain genomes for metagenomic binning, comparative biology and taxonomic classification.</title>
        <authorList>
            <person name="Goeker M."/>
        </authorList>
    </citation>
    <scope>NUCLEOTIDE SEQUENCE [LARGE SCALE GENOMIC DNA]</scope>
    <source>
        <strain evidence="1 2">DSM 21352</strain>
    </source>
</reference>
<gene>
    <name evidence="1" type="ORF">DFR41_10436</name>
</gene>
<accession>A0A370FF15</accession>
<comment type="caution">
    <text evidence="1">The sequence shown here is derived from an EMBL/GenBank/DDBJ whole genome shotgun (WGS) entry which is preliminary data.</text>
</comment>
<dbReference type="EMBL" id="QQAV01000004">
    <property type="protein sequence ID" value="RDI24986.1"/>
    <property type="molecule type" value="Genomic_DNA"/>
</dbReference>
<name>A0A370FF15_9BURK</name>
<dbReference type="AlphaFoldDB" id="A0A370FF15"/>
<dbReference type="RefSeq" id="WP_114802896.1">
    <property type="nucleotide sequence ID" value="NZ_QQAV01000004.1"/>
</dbReference>